<comment type="caution">
    <text evidence="2">The sequence shown here is derived from an EMBL/GenBank/DDBJ whole genome shotgun (WGS) entry which is preliminary data.</text>
</comment>
<evidence type="ECO:0000256" key="1">
    <source>
        <dbReference type="SAM" id="Phobius"/>
    </source>
</evidence>
<name>A0ABU8BFL0_9BRAD</name>
<feature type="transmembrane region" description="Helical" evidence="1">
    <location>
        <begin position="401"/>
        <end position="418"/>
    </location>
</feature>
<reference evidence="2 3" key="1">
    <citation type="submission" date="2024-02" db="EMBL/GenBank/DDBJ databases">
        <title>Adaptive strategies in a cosmopolitan and abundant soil bacterium.</title>
        <authorList>
            <person name="Carini P."/>
        </authorList>
    </citation>
    <scope>NUCLEOTIDE SEQUENCE [LARGE SCALE GENOMIC DNA]</scope>
    <source>
        <strain evidence="2 3">AZCC 1608</strain>
    </source>
</reference>
<dbReference type="RefSeq" id="WP_334483402.1">
    <property type="nucleotide sequence ID" value="NZ_JAZHRV010000001.1"/>
</dbReference>
<dbReference type="NCBIfam" id="NF012033">
    <property type="entry name" value="PRK15489.1"/>
    <property type="match status" value="1"/>
</dbReference>
<feature type="transmembrane region" description="Helical" evidence="1">
    <location>
        <begin position="360"/>
        <end position="381"/>
    </location>
</feature>
<accession>A0ABU8BFL0</accession>
<evidence type="ECO:0000313" key="3">
    <source>
        <dbReference type="Proteomes" id="UP001364224"/>
    </source>
</evidence>
<dbReference type="Pfam" id="PF13641">
    <property type="entry name" value="Glyco_tranf_2_3"/>
    <property type="match status" value="1"/>
</dbReference>
<gene>
    <name evidence="2" type="ORF">V1286_004866</name>
</gene>
<keyword evidence="3" id="KW-1185">Reference proteome</keyword>
<protein>
    <submittedName>
        <fullName evidence="2">Adsorption protein B</fullName>
    </submittedName>
</protein>
<dbReference type="SUPFAM" id="SSF53448">
    <property type="entry name" value="Nucleotide-diphospho-sugar transferases"/>
    <property type="match status" value="1"/>
</dbReference>
<feature type="transmembrane region" description="Helical" evidence="1">
    <location>
        <begin position="12"/>
        <end position="36"/>
    </location>
</feature>
<proteinExistence type="predicted"/>
<dbReference type="Gene3D" id="3.90.550.10">
    <property type="entry name" value="Spore Coat Polysaccharide Biosynthesis Protein SpsA, Chain A"/>
    <property type="match status" value="1"/>
</dbReference>
<dbReference type="NCBIfam" id="NF011305">
    <property type="entry name" value="PRK14716.1-3"/>
    <property type="match status" value="1"/>
</dbReference>
<sequence length="502" mass="56967">MTQAPSFLFQYLYVVEILMLIAGVIIAISSIDDLVVDLLYWSSRLMGTADSKSRELPSVEILEQLPERPIAIMVPCWKEHDVIFSMLSSNSRLVRYAHAHYFVGVYLNDPLTQAEVRKAQGLYKNIHMVLVPHDGPTSKADCLNQTISDIFMFEAEQNIQFAGIVMHDSEDLIHPLELKLFNKLVDIYDFIQLPVYSFSRPITSMIAGLYMDEFAEMHTKDLEVRQRISGVIPCAGVSACFSREAIQHLNDQNHGEAFRTSSFTEDYDIAFRVSELGFNSAFIAYPANYAIDIDIDSGNPGILHRTLPVATREFFPSGLEAAYRQRARWLLGIVFQGSQEQGWKGSLGTKYFLARDRKGVITSPAVMLAYFALANLTVFEFYRVVFDPEKQFVYTLLNQNWAVWMFFANFLFLVWRLFNRMTFTGKIYNVRHALMAAPRLVVGNFVNFFATWRAVRIYLSHRISGTALVWDKTSHSYPVHMGDLTLPRTVVAADGAGAAGNS</sequence>
<keyword evidence="1" id="KW-0812">Transmembrane</keyword>
<keyword evidence="1" id="KW-0472">Membrane</keyword>
<dbReference type="Proteomes" id="UP001364224">
    <property type="component" value="Unassembled WGS sequence"/>
</dbReference>
<dbReference type="InterPro" id="IPR029044">
    <property type="entry name" value="Nucleotide-diphossugar_trans"/>
</dbReference>
<keyword evidence="1" id="KW-1133">Transmembrane helix</keyword>
<evidence type="ECO:0000313" key="2">
    <source>
        <dbReference type="EMBL" id="MEH2557337.1"/>
    </source>
</evidence>
<organism evidence="2 3">
    <name type="scientific">Bradyrhizobium algeriense</name>
    <dbReference type="NCBI Taxonomy" id="634784"/>
    <lineage>
        <taxon>Bacteria</taxon>
        <taxon>Pseudomonadati</taxon>
        <taxon>Pseudomonadota</taxon>
        <taxon>Alphaproteobacteria</taxon>
        <taxon>Hyphomicrobiales</taxon>
        <taxon>Nitrobacteraceae</taxon>
        <taxon>Bradyrhizobium</taxon>
    </lineage>
</organism>
<dbReference type="EMBL" id="JAZHRV010000001">
    <property type="protein sequence ID" value="MEH2557337.1"/>
    <property type="molecule type" value="Genomic_DNA"/>
</dbReference>